<dbReference type="InterPro" id="IPR056683">
    <property type="entry name" value="DUF7781"/>
</dbReference>
<proteinExistence type="evidence at transcript level"/>
<evidence type="ECO:0000259" key="1">
    <source>
        <dbReference type="Pfam" id="PF25003"/>
    </source>
</evidence>
<dbReference type="AlphaFoldDB" id="D5ACE3"/>
<evidence type="ECO:0000313" key="2">
    <source>
        <dbReference type="EMBL" id="ADE77212.1"/>
    </source>
</evidence>
<dbReference type="EMBL" id="BT123919">
    <property type="protein sequence ID" value="ADE77212.1"/>
    <property type="molecule type" value="mRNA"/>
</dbReference>
<protein>
    <recommendedName>
        <fullName evidence="1">DUF7781 domain-containing protein</fullName>
    </recommendedName>
</protein>
<dbReference type="OMA" id="IDFRFGW"/>
<feature type="domain" description="DUF7781" evidence="1">
    <location>
        <begin position="12"/>
        <end position="183"/>
    </location>
</feature>
<accession>D5ACE3</accession>
<dbReference type="Pfam" id="PF25003">
    <property type="entry name" value="DUF7781"/>
    <property type="match status" value="1"/>
</dbReference>
<dbReference type="PANTHER" id="PTHR35710">
    <property type="entry name" value="OBP3-RESPONSIVE PROTEIN 4 (ORG4)"/>
    <property type="match status" value="1"/>
</dbReference>
<sequence length="185" mass="21175">MDSTVYDQEHSSLEDLYSINWVPKEIILKLRKQVEGYQLGLNFEFNEFQVNAYNTKLVFKPPELDRKWKLICEPNRGDLRLLTKKIPVGQYLNFQVGIGHCFHDHTTGWNWKLTTSLGGDGISQIRKKTLLPILPGFDVRIGWNAEYVLPEIHGGMGTGEPIIGMNLGRLYASFDRVEAILTHTT</sequence>
<reference evidence="2" key="1">
    <citation type="submission" date="2010-04" db="EMBL/GenBank/DDBJ databases">
        <authorList>
            <person name="Reid K.E."/>
            <person name="Liao N."/>
            <person name="Chan S."/>
            <person name="Docking R."/>
            <person name="Taylor G."/>
            <person name="Moore R."/>
            <person name="Mayo M."/>
            <person name="Munro S."/>
            <person name="King J."/>
            <person name="Yanchuk A."/>
            <person name="Holt R."/>
            <person name="Jones S."/>
            <person name="Marra M."/>
            <person name="Ritland C.E."/>
            <person name="Ritland K."/>
            <person name="Bohlmann J."/>
        </authorList>
    </citation>
    <scope>NUCLEOTIDE SEQUENCE</scope>
    <source>
        <tissue evidence="2">Bud</tissue>
    </source>
</reference>
<organism evidence="2">
    <name type="scientific">Picea sitchensis</name>
    <name type="common">Sitka spruce</name>
    <name type="synonym">Pinus sitchensis</name>
    <dbReference type="NCBI Taxonomy" id="3332"/>
    <lineage>
        <taxon>Eukaryota</taxon>
        <taxon>Viridiplantae</taxon>
        <taxon>Streptophyta</taxon>
        <taxon>Embryophyta</taxon>
        <taxon>Tracheophyta</taxon>
        <taxon>Spermatophyta</taxon>
        <taxon>Pinopsida</taxon>
        <taxon>Pinidae</taxon>
        <taxon>Conifers I</taxon>
        <taxon>Pinales</taxon>
        <taxon>Pinaceae</taxon>
        <taxon>Picea</taxon>
    </lineage>
</organism>
<name>D5ACE3_PICSI</name>
<dbReference type="PANTHER" id="PTHR35710:SF1">
    <property type="entry name" value="OBP3-RESPONSIVE PROTEIN 4 (ORG4)"/>
    <property type="match status" value="1"/>
</dbReference>